<name>A0A847SGW5_9NEIS</name>
<comment type="caution">
    <text evidence="4">The sequence shown here is derived from an EMBL/GenBank/DDBJ whole genome shotgun (WGS) entry which is preliminary data.</text>
</comment>
<evidence type="ECO:0000256" key="1">
    <source>
        <dbReference type="ARBA" id="ARBA00022676"/>
    </source>
</evidence>
<accession>A0A847SGW5</accession>
<dbReference type="PANTHER" id="PTHR43363">
    <property type="entry name" value="HYPOXANTHINE PHOSPHORIBOSYLTRANSFERASE"/>
    <property type="match status" value="1"/>
</dbReference>
<dbReference type="Gene3D" id="3.40.50.2020">
    <property type="match status" value="1"/>
</dbReference>
<protein>
    <submittedName>
        <fullName evidence="4">Phosphoribosyltransferase</fullName>
    </submittedName>
</protein>
<evidence type="ECO:0000256" key="2">
    <source>
        <dbReference type="ARBA" id="ARBA00022679"/>
    </source>
</evidence>
<dbReference type="Proteomes" id="UP000587991">
    <property type="component" value="Unassembled WGS sequence"/>
</dbReference>
<dbReference type="RefSeq" id="WP_168876721.1">
    <property type="nucleotide sequence ID" value="NZ_JABAIM010000001.1"/>
</dbReference>
<proteinExistence type="predicted"/>
<sequence length="169" mass="19493">MADLHVNWDDYHSLIEDLGHRIQVSGWQFNQVVCIARGGLRVGDVLARIFDVPLAIMFTSSYREEGGRVQNRLVISEHLTMATETLGDRVLLVDDLVDSGVTLRRVVEELKQRYPQIQDIRTGVLWQKECSVFVPDYTARYLADNPWIHQPMEKYDDMKPADLARPVRL</sequence>
<dbReference type="AlphaFoldDB" id="A0A847SGW5"/>
<evidence type="ECO:0000313" key="4">
    <source>
        <dbReference type="EMBL" id="NLR75172.1"/>
    </source>
</evidence>
<gene>
    <name evidence="4" type="ORF">HF682_08370</name>
</gene>
<keyword evidence="5" id="KW-1185">Reference proteome</keyword>
<keyword evidence="2 4" id="KW-0808">Transferase</keyword>
<feature type="domain" description="Phosphoribosyltransferase" evidence="3">
    <location>
        <begin position="21"/>
        <end position="153"/>
    </location>
</feature>
<organism evidence="4 5">
    <name type="scientific">Leeia aquatica</name>
    <dbReference type="NCBI Taxonomy" id="2725557"/>
    <lineage>
        <taxon>Bacteria</taxon>
        <taxon>Pseudomonadati</taxon>
        <taxon>Pseudomonadota</taxon>
        <taxon>Betaproteobacteria</taxon>
        <taxon>Neisseriales</taxon>
        <taxon>Leeiaceae</taxon>
        <taxon>Leeia</taxon>
    </lineage>
</organism>
<dbReference type="PANTHER" id="PTHR43363:SF1">
    <property type="entry name" value="HYPOXANTHINE-GUANINE PHOSPHORIBOSYLTRANSFERASE"/>
    <property type="match status" value="1"/>
</dbReference>
<keyword evidence="1 4" id="KW-0328">Glycosyltransferase</keyword>
<dbReference type="SUPFAM" id="SSF53271">
    <property type="entry name" value="PRTase-like"/>
    <property type="match status" value="1"/>
</dbReference>
<dbReference type="InterPro" id="IPR000836">
    <property type="entry name" value="PRTase_dom"/>
</dbReference>
<dbReference type="Pfam" id="PF00156">
    <property type="entry name" value="Pribosyltran"/>
    <property type="match status" value="1"/>
</dbReference>
<dbReference type="GO" id="GO:0016757">
    <property type="term" value="F:glycosyltransferase activity"/>
    <property type="evidence" value="ECO:0007669"/>
    <property type="project" value="UniProtKB-KW"/>
</dbReference>
<reference evidence="4 5" key="1">
    <citation type="submission" date="2020-04" db="EMBL/GenBank/DDBJ databases">
        <title>Draft genome of Leeia sp. IMCC25680.</title>
        <authorList>
            <person name="Song J."/>
            <person name="Cho J.-C."/>
        </authorList>
    </citation>
    <scope>NUCLEOTIDE SEQUENCE [LARGE SCALE GENOMIC DNA]</scope>
    <source>
        <strain evidence="4 5">IMCC25680</strain>
    </source>
</reference>
<evidence type="ECO:0000313" key="5">
    <source>
        <dbReference type="Proteomes" id="UP000587991"/>
    </source>
</evidence>
<evidence type="ECO:0000259" key="3">
    <source>
        <dbReference type="Pfam" id="PF00156"/>
    </source>
</evidence>
<dbReference type="EMBL" id="JABAIM010000001">
    <property type="protein sequence ID" value="NLR75172.1"/>
    <property type="molecule type" value="Genomic_DNA"/>
</dbReference>
<dbReference type="CDD" id="cd06223">
    <property type="entry name" value="PRTases_typeI"/>
    <property type="match status" value="1"/>
</dbReference>
<dbReference type="InterPro" id="IPR029057">
    <property type="entry name" value="PRTase-like"/>
</dbReference>